<gene>
    <name evidence="3" type="ORF">S01H1_06564</name>
</gene>
<dbReference type="Gene3D" id="3.30.70.370">
    <property type="match status" value="1"/>
</dbReference>
<reference evidence="3" key="1">
    <citation type="journal article" date="2014" name="Front. Microbiol.">
        <title>High frequency of phylogenetically diverse reductive dehalogenase-homologous genes in deep subseafloor sedimentary metagenomes.</title>
        <authorList>
            <person name="Kawai M."/>
            <person name="Futagami T."/>
            <person name="Toyoda A."/>
            <person name="Takaki Y."/>
            <person name="Nishi S."/>
            <person name="Hori S."/>
            <person name="Arai W."/>
            <person name="Tsubouchi T."/>
            <person name="Morono Y."/>
            <person name="Uchiyama I."/>
            <person name="Ito T."/>
            <person name="Fujiyama A."/>
            <person name="Inagaki F."/>
            <person name="Takami H."/>
        </authorList>
    </citation>
    <scope>NUCLEOTIDE SEQUENCE</scope>
    <source>
        <strain evidence="3">Expedition CK06-06</strain>
    </source>
</reference>
<dbReference type="InterPro" id="IPR043502">
    <property type="entry name" value="DNA/RNA_pol_sf"/>
</dbReference>
<dbReference type="SMART" id="SM00482">
    <property type="entry name" value="POLAc"/>
    <property type="match status" value="1"/>
</dbReference>
<dbReference type="GO" id="GO:0003677">
    <property type="term" value="F:DNA binding"/>
    <property type="evidence" value="ECO:0007669"/>
    <property type="project" value="InterPro"/>
</dbReference>
<feature type="domain" description="DNA-directed DNA polymerase family A palm" evidence="2">
    <location>
        <begin position="283"/>
        <end position="473"/>
    </location>
</feature>
<comment type="caution">
    <text evidence="3">The sequence shown here is derived from an EMBL/GenBank/DDBJ whole genome shotgun (WGS) entry which is preliminary data.</text>
</comment>
<dbReference type="GO" id="GO:0006302">
    <property type="term" value="P:double-strand break repair"/>
    <property type="evidence" value="ECO:0007669"/>
    <property type="project" value="TreeGrafter"/>
</dbReference>
<dbReference type="InterPro" id="IPR001098">
    <property type="entry name" value="DNA-dir_DNA_pol_A_palm_dom"/>
</dbReference>
<proteinExistence type="predicted"/>
<feature type="non-terminal residue" evidence="3">
    <location>
        <position position="477"/>
    </location>
</feature>
<dbReference type="EMBL" id="BARS01003385">
    <property type="protein sequence ID" value="GAF82057.1"/>
    <property type="molecule type" value="Genomic_DNA"/>
</dbReference>
<organism evidence="3">
    <name type="scientific">marine sediment metagenome</name>
    <dbReference type="NCBI Taxonomy" id="412755"/>
    <lineage>
        <taxon>unclassified sequences</taxon>
        <taxon>metagenomes</taxon>
        <taxon>ecological metagenomes</taxon>
    </lineage>
</organism>
<name>X0T1M2_9ZZZZ</name>
<dbReference type="GO" id="GO:0003887">
    <property type="term" value="F:DNA-directed DNA polymerase activity"/>
    <property type="evidence" value="ECO:0007669"/>
    <property type="project" value="InterPro"/>
</dbReference>
<dbReference type="PANTHER" id="PTHR10133">
    <property type="entry name" value="DNA POLYMERASE I"/>
    <property type="match status" value="1"/>
</dbReference>
<evidence type="ECO:0000259" key="2">
    <source>
        <dbReference type="SMART" id="SM00482"/>
    </source>
</evidence>
<dbReference type="PANTHER" id="PTHR10133:SF27">
    <property type="entry name" value="DNA POLYMERASE NU"/>
    <property type="match status" value="1"/>
</dbReference>
<dbReference type="Gene3D" id="1.10.150.20">
    <property type="entry name" value="5' to 3' exonuclease, C-terminal subdomain"/>
    <property type="match status" value="1"/>
</dbReference>
<evidence type="ECO:0000256" key="1">
    <source>
        <dbReference type="ARBA" id="ARBA00022705"/>
    </source>
</evidence>
<dbReference type="InterPro" id="IPR002298">
    <property type="entry name" value="DNA_polymerase_A"/>
</dbReference>
<feature type="non-terminal residue" evidence="3">
    <location>
        <position position="1"/>
    </location>
</feature>
<dbReference type="PRINTS" id="PR00868">
    <property type="entry name" value="DNAPOLI"/>
</dbReference>
<protein>
    <recommendedName>
        <fullName evidence="2">DNA-directed DNA polymerase family A palm domain-containing protein</fullName>
    </recommendedName>
</protein>
<dbReference type="GO" id="GO:0006261">
    <property type="term" value="P:DNA-templated DNA replication"/>
    <property type="evidence" value="ECO:0007669"/>
    <property type="project" value="InterPro"/>
</dbReference>
<sequence length="477" mass="54739">ELHDTMYAEILADPETYYSLDGVYARRVDPNVQKVVLPFDKGDMESQPSHAVGAYAEMDVRMTGNLHPVMQDILKQKRLEQVYRLECDCISPTVEMQNNGLVIDTEKLDKWMSQVAKKVKALKKAFGEVNPNSGLQLKPEFEKRGIQHPWNFKCTPCTEKMKRAVAWQGFAPQRCPYCKNEAEQGSAHFGKKLLKTIDHKYAKQVCELKAFSRLLDAFMVPWSKQIKKGRILPFELNQLRDKSFDGTSKGTVTGRFSANMIDGGSQPQQIWKVKNQIDELGDQWILRELFIPGNKDSDILDIDASQEEFRILAHYAKTDKIANAYIKDPYVDYHDVVANDILGGKLPRHKAKNINFGKIYGMGKAKFSQMFEVPFNEAVEMYELYETRFPEAKETDQYYQRQARIKGEVRTIRGRLFEFGRDSKTHIALSRLIQGSAGDLMKEAMVKAWKAKIFDKMRLTVHDELMGDGSRENGPRL</sequence>
<dbReference type="Pfam" id="PF00476">
    <property type="entry name" value="DNA_pol_A"/>
    <property type="match status" value="1"/>
</dbReference>
<dbReference type="InterPro" id="IPR036397">
    <property type="entry name" value="RNaseH_sf"/>
</dbReference>
<keyword evidence="1" id="KW-0235">DNA replication</keyword>
<dbReference type="AlphaFoldDB" id="X0T1M2"/>
<dbReference type="SUPFAM" id="SSF56672">
    <property type="entry name" value="DNA/RNA polymerases"/>
    <property type="match status" value="1"/>
</dbReference>
<dbReference type="Gene3D" id="3.30.420.10">
    <property type="entry name" value="Ribonuclease H-like superfamily/Ribonuclease H"/>
    <property type="match status" value="1"/>
</dbReference>
<evidence type="ECO:0000313" key="3">
    <source>
        <dbReference type="EMBL" id="GAF82057.1"/>
    </source>
</evidence>
<accession>X0T1M2</accession>